<dbReference type="Proteomes" id="UP000663866">
    <property type="component" value="Unassembled WGS sequence"/>
</dbReference>
<gene>
    <name evidence="2" type="ORF">OVN521_LOCUS42272</name>
</gene>
<proteinExistence type="predicted"/>
<name>A0A820XB50_9BILA</name>
<evidence type="ECO:0000313" key="3">
    <source>
        <dbReference type="Proteomes" id="UP000663866"/>
    </source>
</evidence>
<feature type="non-terminal residue" evidence="2">
    <location>
        <position position="1"/>
    </location>
</feature>
<protein>
    <submittedName>
        <fullName evidence="2">Uncharacterized protein</fullName>
    </submittedName>
</protein>
<sequence length="85" mass="9471">TSSNNNTNKRSNLNYQQNYSSSRTTSNMSNGSGASSAIGQQQPLSAANQEFLDNLKRNHQYNPKDFNLNPKGARFFVIKSVSKQQ</sequence>
<organism evidence="2 3">
    <name type="scientific">Rotaria magnacalcarata</name>
    <dbReference type="NCBI Taxonomy" id="392030"/>
    <lineage>
        <taxon>Eukaryota</taxon>
        <taxon>Metazoa</taxon>
        <taxon>Spiralia</taxon>
        <taxon>Gnathifera</taxon>
        <taxon>Rotifera</taxon>
        <taxon>Eurotatoria</taxon>
        <taxon>Bdelloidea</taxon>
        <taxon>Philodinida</taxon>
        <taxon>Philodinidae</taxon>
        <taxon>Rotaria</taxon>
    </lineage>
</organism>
<comment type="caution">
    <text evidence="2">The sequence shown here is derived from an EMBL/GenBank/DDBJ whole genome shotgun (WGS) entry which is preliminary data.</text>
</comment>
<evidence type="ECO:0000256" key="1">
    <source>
        <dbReference type="SAM" id="MobiDB-lite"/>
    </source>
</evidence>
<feature type="region of interest" description="Disordered" evidence="1">
    <location>
        <begin position="1"/>
        <end position="70"/>
    </location>
</feature>
<feature type="compositionally biased region" description="Polar residues" evidence="1">
    <location>
        <begin position="38"/>
        <end position="48"/>
    </location>
</feature>
<feature type="compositionally biased region" description="Low complexity" evidence="1">
    <location>
        <begin position="1"/>
        <end position="37"/>
    </location>
</feature>
<keyword evidence="3" id="KW-1185">Reference proteome</keyword>
<evidence type="ECO:0000313" key="2">
    <source>
        <dbReference type="EMBL" id="CAF4530047.1"/>
    </source>
</evidence>
<dbReference type="EMBL" id="CAJOBG010057700">
    <property type="protein sequence ID" value="CAF4530047.1"/>
    <property type="molecule type" value="Genomic_DNA"/>
</dbReference>
<dbReference type="AlphaFoldDB" id="A0A820XB50"/>
<accession>A0A820XB50</accession>
<reference evidence="2" key="1">
    <citation type="submission" date="2021-02" db="EMBL/GenBank/DDBJ databases">
        <authorList>
            <person name="Nowell W R."/>
        </authorList>
    </citation>
    <scope>NUCLEOTIDE SEQUENCE</scope>
</reference>